<evidence type="ECO:0000256" key="2">
    <source>
        <dbReference type="ARBA" id="ARBA00022679"/>
    </source>
</evidence>
<keyword evidence="3" id="KW-0949">S-adenosyl-L-methionine</keyword>
<evidence type="ECO:0000313" key="5">
    <source>
        <dbReference type="EMBL" id="KAJ3578752.1"/>
    </source>
</evidence>
<gene>
    <name evidence="5" type="ORF">NPX13_g1815</name>
</gene>
<feature type="domain" description="O-methyltransferase C-terminal" evidence="4">
    <location>
        <begin position="229"/>
        <end position="390"/>
    </location>
</feature>
<dbReference type="GO" id="GO:0032259">
    <property type="term" value="P:methylation"/>
    <property type="evidence" value="ECO:0007669"/>
    <property type="project" value="UniProtKB-KW"/>
</dbReference>
<dbReference type="Gene3D" id="3.40.50.150">
    <property type="entry name" value="Vaccinia Virus protein VP39"/>
    <property type="match status" value="1"/>
</dbReference>
<keyword evidence="1" id="KW-0489">Methyltransferase</keyword>
<organism evidence="5 6">
    <name type="scientific">Xylaria arbuscula</name>
    <dbReference type="NCBI Taxonomy" id="114810"/>
    <lineage>
        <taxon>Eukaryota</taxon>
        <taxon>Fungi</taxon>
        <taxon>Dikarya</taxon>
        <taxon>Ascomycota</taxon>
        <taxon>Pezizomycotina</taxon>
        <taxon>Sordariomycetes</taxon>
        <taxon>Xylariomycetidae</taxon>
        <taxon>Xylariales</taxon>
        <taxon>Xylariaceae</taxon>
        <taxon>Xylaria</taxon>
    </lineage>
</organism>
<evidence type="ECO:0000256" key="3">
    <source>
        <dbReference type="ARBA" id="ARBA00022691"/>
    </source>
</evidence>
<dbReference type="GO" id="GO:0008171">
    <property type="term" value="F:O-methyltransferase activity"/>
    <property type="evidence" value="ECO:0007669"/>
    <property type="project" value="InterPro"/>
</dbReference>
<dbReference type="InterPro" id="IPR036390">
    <property type="entry name" value="WH_DNA-bd_sf"/>
</dbReference>
<dbReference type="SUPFAM" id="SSF46785">
    <property type="entry name" value="Winged helix' DNA-binding domain"/>
    <property type="match status" value="1"/>
</dbReference>
<protein>
    <recommendedName>
        <fullName evidence="4">O-methyltransferase C-terminal domain-containing protein</fullName>
    </recommendedName>
</protein>
<dbReference type="Gene3D" id="1.10.10.10">
    <property type="entry name" value="Winged helix-like DNA-binding domain superfamily/Winged helix DNA-binding domain"/>
    <property type="match status" value="1"/>
</dbReference>
<comment type="caution">
    <text evidence="5">The sequence shown here is derived from an EMBL/GenBank/DDBJ whole genome shotgun (WGS) entry which is preliminary data.</text>
</comment>
<keyword evidence="6" id="KW-1185">Reference proteome</keyword>
<accession>A0A9W8TPA8</accession>
<sequence>MATSQSHIAQLASTVAAYTQQIDDYLTTHSIPHPSFDANGPVNLRLPPDLEQLLTALLDATQELNDLLQGPRDLLFNHHHNRLLYLKLISHFEIAKKVPIDGEISFGDLAANVGVNEAALTRILRLGIAHRVFREPRPGIIAHSAASRQIAEDRAMADWVSACVNDMWPSAERTVDALVKWPRAEEPNQTGFSLANETENSFYAELSKDPERARRFGGAMSFFTSGEGYALHHLIDGFDGSAVGAGTVVDVGGSRGDAAFSIARQYPDIRLIVQELAEVVAMSKEEPGLNVTFMVHDFFNEQPVKGADVYLLRWILHNWPDKYCIRILRALIPALKRGSRVLIMDFVMPPPLALPNLVDRKLRAMDVTMLEIGNAKERSMDEWKDLVGQADARFILKGVVQPPRSNLAILEVEWQG</sequence>
<dbReference type="InterPro" id="IPR016461">
    <property type="entry name" value="COMT-like"/>
</dbReference>
<dbReference type="Pfam" id="PF00891">
    <property type="entry name" value="Methyltransf_2"/>
    <property type="match status" value="1"/>
</dbReference>
<dbReference type="PROSITE" id="PS51683">
    <property type="entry name" value="SAM_OMT_II"/>
    <property type="match status" value="1"/>
</dbReference>
<dbReference type="SUPFAM" id="SSF53335">
    <property type="entry name" value="S-adenosyl-L-methionine-dependent methyltransferases"/>
    <property type="match status" value="1"/>
</dbReference>
<dbReference type="InterPro" id="IPR001077">
    <property type="entry name" value="COMT_C"/>
</dbReference>
<dbReference type="PANTHER" id="PTHR43712:SF12">
    <property type="entry name" value="STERIGMATOCYSTIN 8-O-METHYLTRANSFERASE"/>
    <property type="match status" value="1"/>
</dbReference>
<dbReference type="EMBL" id="JANPWZ010000174">
    <property type="protein sequence ID" value="KAJ3578752.1"/>
    <property type="molecule type" value="Genomic_DNA"/>
</dbReference>
<name>A0A9W8TPA8_9PEZI</name>
<evidence type="ECO:0000256" key="1">
    <source>
        <dbReference type="ARBA" id="ARBA00022603"/>
    </source>
</evidence>
<dbReference type="InterPro" id="IPR029063">
    <property type="entry name" value="SAM-dependent_MTases_sf"/>
</dbReference>
<evidence type="ECO:0000259" key="4">
    <source>
        <dbReference type="Pfam" id="PF00891"/>
    </source>
</evidence>
<proteinExistence type="predicted"/>
<dbReference type="Proteomes" id="UP001148614">
    <property type="component" value="Unassembled WGS sequence"/>
</dbReference>
<reference evidence="5" key="1">
    <citation type="submission" date="2022-07" db="EMBL/GenBank/DDBJ databases">
        <title>Genome Sequence of Xylaria arbuscula.</title>
        <authorList>
            <person name="Buettner E."/>
        </authorList>
    </citation>
    <scope>NUCLEOTIDE SEQUENCE</scope>
    <source>
        <strain evidence="5">VT107</strain>
    </source>
</reference>
<dbReference type="PANTHER" id="PTHR43712">
    <property type="entry name" value="PUTATIVE (AFU_ORTHOLOGUE AFUA_4G14580)-RELATED"/>
    <property type="match status" value="1"/>
</dbReference>
<dbReference type="AlphaFoldDB" id="A0A9W8TPA8"/>
<dbReference type="VEuPathDB" id="FungiDB:F4678DRAFT_430978"/>
<dbReference type="InterPro" id="IPR036388">
    <property type="entry name" value="WH-like_DNA-bd_sf"/>
</dbReference>
<evidence type="ECO:0000313" key="6">
    <source>
        <dbReference type="Proteomes" id="UP001148614"/>
    </source>
</evidence>
<keyword evidence="2" id="KW-0808">Transferase</keyword>